<keyword evidence="5" id="KW-0175">Coiled coil</keyword>
<dbReference type="Gene3D" id="3.40.190.290">
    <property type="match status" value="1"/>
</dbReference>
<dbReference type="GO" id="GO:0043565">
    <property type="term" value="F:sequence-specific DNA binding"/>
    <property type="evidence" value="ECO:0007669"/>
    <property type="project" value="TreeGrafter"/>
</dbReference>
<dbReference type="SUPFAM" id="SSF53850">
    <property type="entry name" value="Periplasmic binding protein-like II"/>
    <property type="match status" value="1"/>
</dbReference>
<dbReference type="Pfam" id="PF03466">
    <property type="entry name" value="LysR_substrate"/>
    <property type="match status" value="1"/>
</dbReference>
<dbReference type="InterPro" id="IPR005119">
    <property type="entry name" value="LysR_subst-bd"/>
</dbReference>
<proteinExistence type="inferred from homology"/>
<dbReference type="InterPro" id="IPR000847">
    <property type="entry name" value="LysR_HTH_N"/>
</dbReference>
<dbReference type="PROSITE" id="PS50931">
    <property type="entry name" value="HTH_LYSR"/>
    <property type="match status" value="1"/>
</dbReference>
<keyword evidence="9" id="KW-1185">Reference proteome</keyword>
<sequence>MEAFTGITFFVQAAEWRSFSEAGRVLGVSASAVGKSIARLEEKLGVSLFNRSTRSITLTSEGALFLERCRRILSELEAAETELTEARSEAKGKLRVSLPLVSGLVMPVINGFMHQYPQIELDLDFTDRLVDVIEEGFDAVIRSGENADSRLRSRTLGHFSLQLVASPGYAERNGLPERPEQLTAHACLQHKFPETGKFESWPLIVPEGNPLPTLPATMICNTTEVLLSVVREGIGIACLPDFMVKQDIAQGELLQVLPEATRHQGVFRILWPSHRYPATKLRVFIDYMAQHLLPEKGL</sequence>
<evidence type="ECO:0000256" key="5">
    <source>
        <dbReference type="SAM" id="Coils"/>
    </source>
</evidence>
<dbReference type="Pfam" id="PF00126">
    <property type="entry name" value="HTH_1"/>
    <property type="match status" value="1"/>
</dbReference>
<dbReference type="PANTHER" id="PTHR30537">
    <property type="entry name" value="HTH-TYPE TRANSCRIPTIONAL REGULATOR"/>
    <property type="match status" value="1"/>
</dbReference>
<dbReference type="KEGG" id="tci:A7K98_12525"/>
<dbReference type="OrthoDB" id="9110639at2"/>
<feature type="coiled-coil region" evidence="5">
    <location>
        <begin position="66"/>
        <end position="96"/>
    </location>
</feature>
<gene>
    <name evidence="7" type="ORF">A7K98_12525</name>
    <name evidence="8" type="ORF">A7K99_12520</name>
</gene>
<accession>A0A1Y0LL20</accession>
<keyword evidence="2" id="KW-0805">Transcription regulation</keyword>
<reference evidence="9 10" key="1">
    <citation type="submission" date="2016-05" db="EMBL/GenBank/DDBJ databases">
        <title>Complete genome sequence of two 2,5-diketo-D-glunonic acid producing strain Tatumella citrea.</title>
        <authorList>
            <person name="Duan C."/>
            <person name="Yang J."/>
            <person name="Yang S."/>
        </authorList>
    </citation>
    <scope>NUCLEOTIDE SEQUENCE [LARGE SCALE GENOMIC DNA]</scope>
    <source>
        <strain evidence="8 9">ATCC 39140</strain>
        <strain evidence="7 10">DSM 13699</strain>
    </source>
</reference>
<dbReference type="FunFam" id="1.10.10.10:FF:000001">
    <property type="entry name" value="LysR family transcriptional regulator"/>
    <property type="match status" value="1"/>
</dbReference>
<feature type="domain" description="HTH lysR-type" evidence="6">
    <location>
        <begin position="10"/>
        <end position="59"/>
    </location>
</feature>
<evidence type="ECO:0000313" key="8">
    <source>
        <dbReference type="EMBL" id="ARU98555.1"/>
    </source>
</evidence>
<comment type="similarity">
    <text evidence="1">Belongs to the LysR transcriptional regulatory family.</text>
</comment>
<keyword evidence="4" id="KW-0804">Transcription</keyword>
<evidence type="ECO:0000313" key="9">
    <source>
        <dbReference type="Proteomes" id="UP000195729"/>
    </source>
</evidence>
<dbReference type="InterPro" id="IPR036390">
    <property type="entry name" value="WH_DNA-bd_sf"/>
</dbReference>
<evidence type="ECO:0000256" key="2">
    <source>
        <dbReference type="ARBA" id="ARBA00023015"/>
    </source>
</evidence>
<dbReference type="EMBL" id="CP015579">
    <property type="protein sequence ID" value="ARU94516.1"/>
    <property type="molecule type" value="Genomic_DNA"/>
</dbReference>
<keyword evidence="3" id="KW-0238">DNA-binding</keyword>
<evidence type="ECO:0000256" key="3">
    <source>
        <dbReference type="ARBA" id="ARBA00023125"/>
    </source>
</evidence>
<dbReference type="InterPro" id="IPR036388">
    <property type="entry name" value="WH-like_DNA-bd_sf"/>
</dbReference>
<dbReference type="SUPFAM" id="SSF46785">
    <property type="entry name" value="Winged helix' DNA-binding domain"/>
    <property type="match status" value="1"/>
</dbReference>
<evidence type="ECO:0000256" key="1">
    <source>
        <dbReference type="ARBA" id="ARBA00009437"/>
    </source>
</evidence>
<dbReference type="AlphaFoldDB" id="A0A1Y0LL20"/>
<dbReference type="CDD" id="cd08476">
    <property type="entry name" value="PBP2_CrgA_like_7"/>
    <property type="match status" value="1"/>
</dbReference>
<protein>
    <submittedName>
        <fullName evidence="7">LysR family transcriptional regulator</fullName>
    </submittedName>
</protein>
<evidence type="ECO:0000313" key="7">
    <source>
        <dbReference type="EMBL" id="ARU94516.1"/>
    </source>
</evidence>
<evidence type="ECO:0000256" key="4">
    <source>
        <dbReference type="ARBA" id="ARBA00023163"/>
    </source>
</evidence>
<dbReference type="Gene3D" id="1.10.10.10">
    <property type="entry name" value="Winged helix-like DNA-binding domain superfamily/Winged helix DNA-binding domain"/>
    <property type="match status" value="1"/>
</dbReference>
<dbReference type="RefSeq" id="WP_087488880.1">
    <property type="nucleotide sequence ID" value="NZ_CP015579.1"/>
</dbReference>
<organism evidence="7 10">
    <name type="scientific">Tatumella citrea</name>
    <name type="common">Pantoea citrea</name>
    <dbReference type="NCBI Taxonomy" id="53336"/>
    <lineage>
        <taxon>Bacteria</taxon>
        <taxon>Pseudomonadati</taxon>
        <taxon>Pseudomonadota</taxon>
        <taxon>Gammaproteobacteria</taxon>
        <taxon>Enterobacterales</taxon>
        <taxon>Erwiniaceae</taxon>
        <taxon>Tatumella</taxon>
    </lineage>
</organism>
<dbReference type="PANTHER" id="PTHR30537:SF72">
    <property type="entry name" value="LYSR FAMILY TRANSCRIPTIONAL REGULATOR"/>
    <property type="match status" value="1"/>
</dbReference>
<dbReference type="GO" id="GO:0006351">
    <property type="term" value="P:DNA-templated transcription"/>
    <property type="evidence" value="ECO:0007669"/>
    <property type="project" value="TreeGrafter"/>
</dbReference>
<name>A0A1Y0LL20_TATCI</name>
<dbReference type="PRINTS" id="PR00039">
    <property type="entry name" value="HTHLYSR"/>
</dbReference>
<dbReference type="InterPro" id="IPR058163">
    <property type="entry name" value="LysR-type_TF_proteobact-type"/>
</dbReference>
<dbReference type="Proteomes" id="UP000195729">
    <property type="component" value="Chromosome"/>
</dbReference>
<dbReference type="GO" id="GO:0003700">
    <property type="term" value="F:DNA-binding transcription factor activity"/>
    <property type="evidence" value="ECO:0007669"/>
    <property type="project" value="InterPro"/>
</dbReference>
<dbReference type="EMBL" id="CP015581">
    <property type="protein sequence ID" value="ARU98555.1"/>
    <property type="molecule type" value="Genomic_DNA"/>
</dbReference>
<evidence type="ECO:0000259" key="6">
    <source>
        <dbReference type="PROSITE" id="PS50931"/>
    </source>
</evidence>
<evidence type="ECO:0000313" key="10">
    <source>
        <dbReference type="Proteomes" id="UP000195814"/>
    </source>
</evidence>
<dbReference type="Proteomes" id="UP000195814">
    <property type="component" value="Chromosome"/>
</dbReference>